<protein>
    <recommendedName>
        <fullName evidence="3">Phytase-like domain-containing protein</fullName>
    </recommendedName>
</protein>
<accession>A0A1V4QEY3</accession>
<dbReference type="EMBL" id="MUKB01000107">
    <property type="protein sequence ID" value="OPX17561.1"/>
    <property type="molecule type" value="Genomic_DNA"/>
</dbReference>
<organism evidence="1 2">
    <name type="scientific">candidate division WOR-3 bacterium 4484_100</name>
    <dbReference type="NCBI Taxonomy" id="1936077"/>
    <lineage>
        <taxon>Bacteria</taxon>
        <taxon>Bacteria division WOR-3</taxon>
    </lineage>
</organism>
<name>A0A1V4QEY3_UNCW3</name>
<proteinExistence type="predicted"/>
<gene>
    <name evidence="1" type="ORF">BXT86_05795</name>
</gene>
<evidence type="ECO:0008006" key="3">
    <source>
        <dbReference type="Google" id="ProtNLM"/>
    </source>
</evidence>
<dbReference type="AlphaFoldDB" id="A0A1V4QEY3"/>
<evidence type="ECO:0000313" key="1">
    <source>
        <dbReference type="EMBL" id="OPX17561.1"/>
    </source>
</evidence>
<reference evidence="2" key="1">
    <citation type="submission" date="2017-01" db="EMBL/GenBank/DDBJ databases">
        <title>Novel pathways for hydrocarbon cycling and metabolic interdependencies in hydrothermal sediment communities.</title>
        <authorList>
            <person name="Dombrowski N."/>
            <person name="Seitz K."/>
            <person name="Teske A."/>
            <person name="Baker B."/>
        </authorList>
    </citation>
    <scope>NUCLEOTIDE SEQUENCE [LARGE SCALE GENOMIC DNA]</scope>
</reference>
<comment type="caution">
    <text evidence="1">The sequence shown here is derived from an EMBL/GenBank/DDBJ whole genome shotgun (WGS) entry which is preliminary data.</text>
</comment>
<sequence>MLFILLTLIGSDFPISTAQNSQRYPGICYANNIYYVFWVDKRFYGQDSTTSLYGSRVSKDGVVIDPDGKLLFRDDVGYELDADFDGENLLVVFRNHC</sequence>
<evidence type="ECO:0000313" key="2">
    <source>
        <dbReference type="Proteomes" id="UP000191663"/>
    </source>
</evidence>
<dbReference type="Proteomes" id="UP000191663">
    <property type="component" value="Unassembled WGS sequence"/>
</dbReference>